<keyword evidence="3" id="KW-0238">DNA-binding</keyword>
<name>A0ABP1AMN9_9BRYO</name>
<evidence type="ECO:0000256" key="6">
    <source>
        <dbReference type="ARBA" id="ARBA00023242"/>
    </source>
</evidence>
<dbReference type="InterPro" id="IPR001471">
    <property type="entry name" value="AP2/ERF_dom"/>
</dbReference>
<dbReference type="InterPro" id="IPR036955">
    <property type="entry name" value="AP2/ERF_dom_sf"/>
</dbReference>
<comment type="subcellular location">
    <subcellularLocation>
        <location evidence="1">Nucleus</location>
    </subcellularLocation>
</comment>
<dbReference type="EMBL" id="OZ023715">
    <property type="protein sequence ID" value="CAK9863827.1"/>
    <property type="molecule type" value="Genomic_DNA"/>
</dbReference>
<evidence type="ECO:0000313" key="10">
    <source>
        <dbReference type="Proteomes" id="UP001497522"/>
    </source>
</evidence>
<keyword evidence="2" id="KW-0805">Transcription regulation</keyword>
<dbReference type="SUPFAM" id="SSF54171">
    <property type="entry name" value="DNA-binding domain"/>
    <property type="match status" value="1"/>
</dbReference>
<accession>A0ABP1AMN9</accession>
<dbReference type="PROSITE" id="PS51032">
    <property type="entry name" value="AP2_ERF"/>
    <property type="match status" value="1"/>
</dbReference>
<feature type="domain" description="AP2/ERF" evidence="8">
    <location>
        <begin position="200"/>
        <end position="261"/>
    </location>
</feature>
<reference evidence="9" key="1">
    <citation type="submission" date="2024-03" db="EMBL/GenBank/DDBJ databases">
        <authorList>
            <consortium name="ELIXIR-Norway"/>
            <consortium name="Elixir Norway"/>
        </authorList>
    </citation>
    <scope>NUCLEOTIDE SEQUENCE</scope>
</reference>
<proteinExistence type="inferred from homology"/>
<evidence type="ECO:0000256" key="5">
    <source>
        <dbReference type="ARBA" id="ARBA00023163"/>
    </source>
</evidence>
<evidence type="ECO:0000256" key="1">
    <source>
        <dbReference type="ARBA" id="ARBA00004123"/>
    </source>
</evidence>
<evidence type="ECO:0000256" key="3">
    <source>
        <dbReference type="ARBA" id="ARBA00023125"/>
    </source>
</evidence>
<evidence type="ECO:0000313" key="9">
    <source>
        <dbReference type="EMBL" id="CAK9863827.1"/>
    </source>
</evidence>
<evidence type="ECO:0000256" key="4">
    <source>
        <dbReference type="ARBA" id="ARBA00023159"/>
    </source>
</evidence>
<keyword evidence="4" id="KW-0010">Activator</keyword>
<dbReference type="PANTHER" id="PTHR31839">
    <property type="entry name" value="DEHYDRATION-RESPONSIVE ELEMENT-BINDING PROTEIN 1D"/>
    <property type="match status" value="1"/>
</dbReference>
<dbReference type="PANTHER" id="PTHR31839:SF2">
    <property type="entry name" value="DEHYDRATION-RESPONSIVE ELEMENT-BINDING PROTEIN 1D"/>
    <property type="match status" value="1"/>
</dbReference>
<dbReference type="Proteomes" id="UP001497522">
    <property type="component" value="Chromosome 14"/>
</dbReference>
<organism evidence="9 10">
    <name type="scientific">Sphagnum jensenii</name>
    <dbReference type="NCBI Taxonomy" id="128206"/>
    <lineage>
        <taxon>Eukaryota</taxon>
        <taxon>Viridiplantae</taxon>
        <taxon>Streptophyta</taxon>
        <taxon>Embryophyta</taxon>
        <taxon>Bryophyta</taxon>
        <taxon>Sphagnophytina</taxon>
        <taxon>Sphagnopsida</taxon>
        <taxon>Sphagnales</taxon>
        <taxon>Sphagnaceae</taxon>
        <taxon>Sphagnum</taxon>
    </lineage>
</organism>
<evidence type="ECO:0000259" key="8">
    <source>
        <dbReference type="PROSITE" id="PS51032"/>
    </source>
</evidence>
<keyword evidence="5" id="KW-0804">Transcription</keyword>
<dbReference type="InterPro" id="IPR016177">
    <property type="entry name" value="DNA-bd_dom_sf"/>
</dbReference>
<comment type="similarity">
    <text evidence="7">Belongs to the AP2/ERF transcription factor family. ERF subfamily.</text>
</comment>
<evidence type="ECO:0000256" key="2">
    <source>
        <dbReference type="ARBA" id="ARBA00023015"/>
    </source>
</evidence>
<gene>
    <name evidence="9" type="ORF">CSSPJE1EN2_LOCUS6822</name>
</gene>
<dbReference type="Gene3D" id="3.30.730.10">
    <property type="entry name" value="AP2/ERF domain"/>
    <property type="match status" value="1"/>
</dbReference>
<protein>
    <recommendedName>
        <fullName evidence="8">AP2/ERF domain-containing protein</fullName>
    </recommendedName>
</protein>
<keyword evidence="10" id="KW-1185">Reference proteome</keyword>
<sequence>MVFDAERLRFAVEYVTRVANDFNSTNRFFVKNCSLLLRDIPRPAKGSIRSASAWQRMASLHRYSAMSFETEELVHFRGRDPVSTYPLIRLTRDFRLHCSSTPEGASACKIFRETLPEPLKCLEFLLESLISLVMLIRLFDHSLVSNQDSPIFQLVMQVEIYDLTSSERVKRGVKRAWLIGETLALETGSGHKQPNIHRTKYKGVRFRPSRSRTKPWTAEVKPPMEKNKVWIDDCNTPEAAAHAYDVAAFYYGKGNKALNFEHTPRFLPKTLEYSCAKEKKHAIQEQARHLRRNPLFYLIHQLPYDLLFCFVMWELYTFLGQPLTRLAWLVVELMRLVRKDSSVIAFPKYVSFDKEIAHLHAATNIPQLLESIDCLIKKILQQGYNYSILYPFFDVFLFSLPWKRRLEAQDRPKFNPLTLQFIEWVRINLLTPQTTSIVAKHLPASPSQCNVQYIMSVDIDLRAPQTSSMAMEAEDPLVNIPPQCNTLSMHYPHELIQDTSEQDLIISQKFSLESQHLTYQDATPEEQVVQSPIAGQAATIVLSTPVAAIAEISLLPFPPLDIGIPNEGHQTGDLYKDIQEGSTSGQMKSTWGTLSNFHPLPFSCFSPLSTGAQTQCTTFMDSDVGKGVMMPILSSMEVGDCHPKCNNLVVPLPPSHDYTQDALKQDLRNLNELPLEWEHLAFQVTSPEEDEWIKSPTVDQAATEFLDLDDGEDLATLFERPQHDQLGDIGDWVASDEASLMEGCNPNINDMIVENFGHEGTYVSDLKNRL</sequence>
<keyword evidence="6" id="KW-0539">Nucleus</keyword>
<dbReference type="SMART" id="SM00380">
    <property type="entry name" value="AP2"/>
    <property type="match status" value="1"/>
</dbReference>
<evidence type="ECO:0000256" key="7">
    <source>
        <dbReference type="ARBA" id="ARBA00024343"/>
    </source>
</evidence>
<dbReference type="InterPro" id="IPR045277">
    <property type="entry name" value="DRE1A-I"/>
</dbReference>